<comment type="caution">
    <text evidence="2">The sequence shown here is derived from an EMBL/GenBank/DDBJ whole genome shotgun (WGS) entry which is preliminary data.</text>
</comment>
<dbReference type="EMBL" id="JAODUO010000174">
    <property type="protein sequence ID" value="KAK2187221.1"/>
    <property type="molecule type" value="Genomic_DNA"/>
</dbReference>
<evidence type="ECO:0000313" key="3">
    <source>
        <dbReference type="Proteomes" id="UP001209878"/>
    </source>
</evidence>
<evidence type="ECO:0000313" key="2">
    <source>
        <dbReference type="EMBL" id="KAK2187221.1"/>
    </source>
</evidence>
<sequence length="102" mass="11079">MVKQCTEPRSSLVQTSQGTIRRNRRHLQLVQKAASKKAASNQLPVCDIPTPINDDFDLVAAMIPTDTPVIQPVPQAGVAADPYVTRSGRTVVRIVNSLTEAE</sequence>
<accession>A0AAD9UFB1</accession>
<dbReference type="Proteomes" id="UP001209878">
    <property type="component" value="Unassembled WGS sequence"/>
</dbReference>
<proteinExistence type="predicted"/>
<reference evidence="2" key="1">
    <citation type="journal article" date="2023" name="Mol. Biol. Evol.">
        <title>Third-Generation Sequencing Reveals the Adaptive Role of the Epigenome in Three Deep-Sea Polychaetes.</title>
        <authorList>
            <person name="Perez M."/>
            <person name="Aroh O."/>
            <person name="Sun Y."/>
            <person name="Lan Y."/>
            <person name="Juniper S.K."/>
            <person name="Young C.R."/>
            <person name="Angers B."/>
            <person name="Qian P.Y."/>
        </authorList>
    </citation>
    <scope>NUCLEOTIDE SEQUENCE</scope>
    <source>
        <strain evidence="2">R07B-5</strain>
    </source>
</reference>
<keyword evidence="3" id="KW-1185">Reference proteome</keyword>
<feature type="region of interest" description="Disordered" evidence="1">
    <location>
        <begin position="1"/>
        <end position="20"/>
    </location>
</feature>
<evidence type="ECO:0000256" key="1">
    <source>
        <dbReference type="SAM" id="MobiDB-lite"/>
    </source>
</evidence>
<organism evidence="2 3">
    <name type="scientific">Ridgeia piscesae</name>
    <name type="common">Tubeworm</name>
    <dbReference type="NCBI Taxonomy" id="27915"/>
    <lineage>
        <taxon>Eukaryota</taxon>
        <taxon>Metazoa</taxon>
        <taxon>Spiralia</taxon>
        <taxon>Lophotrochozoa</taxon>
        <taxon>Annelida</taxon>
        <taxon>Polychaeta</taxon>
        <taxon>Sedentaria</taxon>
        <taxon>Canalipalpata</taxon>
        <taxon>Sabellida</taxon>
        <taxon>Siboglinidae</taxon>
        <taxon>Ridgeia</taxon>
    </lineage>
</organism>
<protein>
    <submittedName>
        <fullName evidence="2">Uncharacterized protein</fullName>
    </submittedName>
</protein>
<gene>
    <name evidence="2" type="ORF">NP493_175g03023</name>
</gene>
<name>A0AAD9UFB1_RIDPI</name>
<dbReference type="AlphaFoldDB" id="A0AAD9UFB1"/>
<feature type="compositionally biased region" description="Polar residues" evidence="1">
    <location>
        <begin position="7"/>
        <end position="20"/>
    </location>
</feature>